<dbReference type="GO" id="GO:0031415">
    <property type="term" value="C:NatA complex"/>
    <property type="evidence" value="ECO:0007669"/>
    <property type="project" value="TreeGrafter"/>
</dbReference>
<dbReference type="FunFam" id="1.25.40.1040:FF:000003">
    <property type="entry name" value="N-terminal acetyltransferase A, auxiliary subunit"/>
    <property type="match status" value="1"/>
</dbReference>
<proteinExistence type="predicted"/>
<keyword evidence="5" id="KW-1185">Reference proteome</keyword>
<dbReference type="PANTHER" id="PTHR22767">
    <property type="entry name" value="N-TERMINAL ACETYLTRANSFERASE-RELATED"/>
    <property type="match status" value="1"/>
</dbReference>
<gene>
    <name evidence="4" type="primary">NAA16_1</name>
    <name evidence="4" type="ORF">BGZ80_009812</name>
</gene>
<organism evidence="4 5">
    <name type="scientific">Entomortierella chlamydospora</name>
    <dbReference type="NCBI Taxonomy" id="101097"/>
    <lineage>
        <taxon>Eukaryota</taxon>
        <taxon>Fungi</taxon>
        <taxon>Fungi incertae sedis</taxon>
        <taxon>Mucoromycota</taxon>
        <taxon>Mortierellomycotina</taxon>
        <taxon>Mortierellomycetes</taxon>
        <taxon>Mortierellales</taxon>
        <taxon>Mortierellaceae</taxon>
        <taxon>Entomortierella</taxon>
    </lineage>
</organism>
<dbReference type="Pfam" id="PF12569">
    <property type="entry name" value="NatA_aux_su"/>
    <property type="match status" value="1"/>
</dbReference>
<dbReference type="FunFam" id="1.25.40.1010:FF:000002">
    <property type="entry name" value="N-terminal acetyltransferase catalytic subunit (NAT1)"/>
    <property type="match status" value="1"/>
</dbReference>
<keyword evidence="2" id="KW-0802">TPR repeat</keyword>
<dbReference type="EMBL" id="JAAAID010000620">
    <property type="protein sequence ID" value="KAG0015521.1"/>
    <property type="molecule type" value="Genomic_DNA"/>
</dbReference>
<reference evidence="4" key="1">
    <citation type="journal article" date="2020" name="Fungal Divers.">
        <title>Resolving the Mortierellaceae phylogeny through synthesis of multi-gene phylogenetics and phylogenomics.</title>
        <authorList>
            <person name="Vandepol N."/>
            <person name="Liber J."/>
            <person name="Desiro A."/>
            <person name="Na H."/>
            <person name="Kennedy M."/>
            <person name="Barry K."/>
            <person name="Grigoriev I.V."/>
            <person name="Miller A.N."/>
            <person name="O'Donnell K."/>
            <person name="Stajich J.E."/>
            <person name="Bonito G."/>
        </authorList>
    </citation>
    <scope>NUCLEOTIDE SEQUENCE</scope>
    <source>
        <strain evidence="4">NRRL 2769</strain>
    </source>
</reference>
<dbReference type="InterPro" id="IPR021183">
    <property type="entry name" value="NatA_aux_su"/>
</dbReference>
<sequence length="839" mass="96433">MSELPPKEANLFREILKCYEMKLYKLGFKGAEQILKKFPEHGETLAMKGLFYNHMDKKEEAYEFVKKGLRYNLRSHICWHVFGLLHRSDKNYEEASKCYINALKYDKENIQILRDLSLLQMQMRSLEGYIDTRHQLLELRPQNRQYWVAVAIGYQLTGKPELGIKVLTAYEETLKDIPSTPDYEHSEMLLYHNSLLEEAGDIQAALDHLSTIEKHVCDRKSLKEKRAKYLLALGRLGEAEAAYRALLSINPDNMAYFEGLRTSVGLGGEKLSAEEQVKVLELLKGLQKEYPRSNAAKRLPLRYATGEAFVKIADEYICSMLRKGVPSLFVNIKTLYTDKEKEQAVEKLALGYLAALDKSKGFDHSGPHIEPPTALLWTLYFLAQHFDFKRNTDQALGYINRAIEHTPTLVELYMTKGRILKHAGDYIAAMEALNEARELDLQDRFINTKCTKYMLRADKTVEAEKTVVLFTRADIANPLNDLVEMQAQWFSIAAGESELRQKHIGRALKRFHQVHKYFVDYTEDQFDFHTYCLRKMTLRAYVSLVRLEDQLRSHPFYVRAAHKAIECYINLFDHPEGADTEEMEGMTEAEKKKYRNKQRKAELKAQQEAEDLKKKSIANGDASKKAGGAGKVDEDPEGTKYSKVEDPLAEALKFLKPLQDLASERIETHLYGFNIYIRQKKLLLALRSLLKANKIEPNNATLHEQLVRFALEVQKSSPKPGVKAVIDQHWSTLYQGQDLVAFTAAFLEKNKDFGSVNHVISAAQASYLISSSDNKNSKSESLSKGEKLLFSIQDDQYQKTRSVENAILVQTLLKKWRSSRVQEWNEKAKTWYPRATAFK</sequence>
<evidence type="ECO:0000256" key="2">
    <source>
        <dbReference type="ARBA" id="ARBA00022803"/>
    </source>
</evidence>
<dbReference type="SMART" id="SM00028">
    <property type="entry name" value="TPR"/>
    <property type="match status" value="5"/>
</dbReference>
<feature type="region of interest" description="Disordered" evidence="3">
    <location>
        <begin position="579"/>
        <end position="641"/>
    </location>
</feature>
<evidence type="ECO:0000256" key="3">
    <source>
        <dbReference type="SAM" id="MobiDB-lite"/>
    </source>
</evidence>
<comment type="caution">
    <text evidence="4">The sequence shown here is derived from an EMBL/GenBank/DDBJ whole genome shotgun (WGS) entry which is preliminary data.</text>
</comment>
<name>A0A9P6MWH9_9FUNG</name>
<feature type="compositionally biased region" description="Basic and acidic residues" evidence="3">
    <location>
        <begin position="631"/>
        <end position="641"/>
    </location>
</feature>
<dbReference type="SUPFAM" id="SSF48452">
    <property type="entry name" value="TPR-like"/>
    <property type="match status" value="3"/>
</dbReference>
<dbReference type="AlphaFoldDB" id="A0A9P6MWH9"/>
<accession>A0A9P6MWH9</accession>
<dbReference type="InterPro" id="IPR019734">
    <property type="entry name" value="TPR_rpt"/>
</dbReference>
<dbReference type="InterPro" id="IPR011990">
    <property type="entry name" value="TPR-like_helical_dom_sf"/>
</dbReference>
<dbReference type="Gene3D" id="1.25.40.1040">
    <property type="match status" value="1"/>
</dbReference>
<dbReference type="PIRSF" id="PIRSF000422">
    <property type="entry name" value="N-terminal-AcTrfase-A_aux_su"/>
    <property type="match status" value="1"/>
</dbReference>
<protein>
    <submittedName>
        <fullName evidence="4">N-alpha-acetyltransferase 16, NatA auxiliary subunit</fullName>
    </submittedName>
</protein>
<dbReference type="Gene3D" id="1.25.40.1010">
    <property type="match status" value="1"/>
</dbReference>
<dbReference type="PANTHER" id="PTHR22767:SF2">
    <property type="entry name" value="N(ALPHA)-ACETYLTRANSFERASE 15_16, ISOFORM A"/>
    <property type="match status" value="1"/>
</dbReference>
<evidence type="ECO:0000313" key="5">
    <source>
        <dbReference type="Proteomes" id="UP000703661"/>
    </source>
</evidence>
<dbReference type="Pfam" id="PF13181">
    <property type="entry name" value="TPR_8"/>
    <property type="match status" value="1"/>
</dbReference>
<keyword evidence="1" id="KW-0677">Repeat</keyword>
<dbReference type="Proteomes" id="UP000703661">
    <property type="component" value="Unassembled WGS sequence"/>
</dbReference>
<evidence type="ECO:0000313" key="4">
    <source>
        <dbReference type="EMBL" id="KAG0015521.1"/>
    </source>
</evidence>
<feature type="compositionally biased region" description="Basic and acidic residues" evidence="3">
    <location>
        <begin position="599"/>
        <end position="614"/>
    </location>
</feature>
<dbReference type="OrthoDB" id="10263032at2759"/>
<evidence type="ECO:0000256" key="1">
    <source>
        <dbReference type="ARBA" id="ARBA00022737"/>
    </source>
</evidence>